<comment type="caution">
    <text evidence="2">The sequence shown here is derived from an EMBL/GenBank/DDBJ whole genome shotgun (WGS) entry which is preliminary data.</text>
</comment>
<dbReference type="EMBL" id="BOMF01000107">
    <property type="protein sequence ID" value="GID48663.1"/>
    <property type="molecule type" value="Genomic_DNA"/>
</dbReference>
<protein>
    <submittedName>
        <fullName evidence="2">Uncharacterized protein</fullName>
    </submittedName>
</protein>
<organism evidence="2">
    <name type="scientific">Actinoplanes campanulatus</name>
    <dbReference type="NCBI Taxonomy" id="113559"/>
    <lineage>
        <taxon>Bacteria</taxon>
        <taxon>Bacillati</taxon>
        <taxon>Actinomycetota</taxon>
        <taxon>Actinomycetes</taxon>
        <taxon>Micromonosporales</taxon>
        <taxon>Micromonosporaceae</taxon>
        <taxon>Actinoplanes</taxon>
    </lineage>
</organism>
<evidence type="ECO:0000313" key="2">
    <source>
        <dbReference type="EMBL" id="GID48663.1"/>
    </source>
</evidence>
<reference evidence="2" key="1">
    <citation type="submission" date="2021-01" db="EMBL/GenBank/DDBJ databases">
        <title>Whole genome shotgun sequence of Actinoplanes capillaceus NBRC 16408.</title>
        <authorList>
            <person name="Komaki H."/>
            <person name="Tamura T."/>
        </authorList>
    </citation>
    <scope>NUCLEOTIDE SEQUENCE [LARGE SCALE GENOMIC DNA]</scope>
    <source>
        <strain evidence="2">NBRC 16408</strain>
    </source>
</reference>
<name>A0ABQ3WR49_9ACTN</name>
<proteinExistence type="predicted"/>
<feature type="region of interest" description="Disordered" evidence="1">
    <location>
        <begin position="70"/>
        <end position="90"/>
    </location>
</feature>
<accession>A0ABQ3WR49</accession>
<evidence type="ECO:0000256" key="1">
    <source>
        <dbReference type="SAM" id="MobiDB-lite"/>
    </source>
</evidence>
<gene>
    <name evidence="2" type="ORF">Aca07nite_59380</name>
</gene>
<sequence length="114" mass="12611">MGSENRPVDQRADFEAKLTDLRGRCLTAVDYWGVHNFSPEPAEWDYGDWHHAVMGAQLNTDRGPVTVTRTAAPVLGSSRTRRDHRSATTRAPVAATVVALDRIHNGRDQRTSTG</sequence>